<protein>
    <submittedName>
        <fullName evidence="1">Uncharacterized protein</fullName>
    </submittedName>
</protein>
<sequence length="335" mass="38224">MLPKTEAKGLNLQLSYGISGKDNPVLIDTNQYINTVANLIMSDNKPRVDLGLKYFPNLLERLEPLASEKQVNLDYSYFLFRPIILTAPSLNPEQKNSYTKTIKQHDLTIYSVFSKQIVADPYFQTGEWLQRHSFKMLGLTSEETKQIILSNWQKVSAYIVGLTSQGHEMNFDILREISFSASNNLLPSFALGFRFDHLSESLDELRPTLKEIDYRYRFLRAHGTPADNLEATISRIIQKANSQIKSENNNRHFEKQIASLAAEYVSAHPHPDGNGTKTLFFIDACMALKGGYVPISEYEVDIDKRALQILRGNKTALKILNLKTMYRMVQSHGIR</sequence>
<evidence type="ECO:0000313" key="2">
    <source>
        <dbReference type="Proteomes" id="UP000178857"/>
    </source>
</evidence>
<dbReference type="InterPro" id="IPR036597">
    <property type="entry name" value="Fido-like_dom_sf"/>
</dbReference>
<gene>
    <name evidence="1" type="ORF">A2970_01070</name>
</gene>
<dbReference type="STRING" id="1802069.A2970_01070"/>
<dbReference type="AlphaFoldDB" id="A0A1F7JAA6"/>
<evidence type="ECO:0000313" key="1">
    <source>
        <dbReference type="EMBL" id="OGK52529.1"/>
    </source>
</evidence>
<comment type="caution">
    <text evidence="1">The sequence shown here is derived from an EMBL/GenBank/DDBJ whole genome shotgun (WGS) entry which is preliminary data.</text>
</comment>
<dbReference type="EMBL" id="MGAT01000021">
    <property type="protein sequence ID" value="OGK52529.1"/>
    <property type="molecule type" value="Genomic_DNA"/>
</dbReference>
<accession>A0A1F7JAA6</accession>
<proteinExistence type="predicted"/>
<name>A0A1F7JAA6_9BACT</name>
<dbReference type="SUPFAM" id="SSF140931">
    <property type="entry name" value="Fic-like"/>
    <property type="match status" value="1"/>
</dbReference>
<reference evidence="1 2" key="1">
    <citation type="journal article" date="2016" name="Nat. Commun.">
        <title>Thousands of microbial genomes shed light on interconnected biogeochemical processes in an aquifer system.</title>
        <authorList>
            <person name="Anantharaman K."/>
            <person name="Brown C.T."/>
            <person name="Hug L.A."/>
            <person name="Sharon I."/>
            <person name="Castelle C.J."/>
            <person name="Probst A.J."/>
            <person name="Thomas B.C."/>
            <person name="Singh A."/>
            <person name="Wilkins M.J."/>
            <person name="Karaoz U."/>
            <person name="Brodie E.L."/>
            <person name="Williams K.H."/>
            <person name="Hubbard S.S."/>
            <person name="Banfield J.F."/>
        </authorList>
    </citation>
    <scope>NUCLEOTIDE SEQUENCE [LARGE SCALE GENOMIC DNA]</scope>
</reference>
<dbReference type="Proteomes" id="UP000178857">
    <property type="component" value="Unassembled WGS sequence"/>
</dbReference>
<organism evidence="1 2">
    <name type="scientific">Candidatus Roizmanbacteria bacterium RIFCSPLOWO2_01_FULL_44_13</name>
    <dbReference type="NCBI Taxonomy" id="1802069"/>
    <lineage>
        <taxon>Bacteria</taxon>
        <taxon>Candidatus Roizmaniibacteriota</taxon>
    </lineage>
</organism>
<dbReference type="Gene3D" id="1.10.3290.10">
    <property type="entry name" value="Fido-like domain"/>
    <property type="match status" value="1"/>
</dbReference>